<evidence type="ECO:0000256" key="14">
    <source>
        <dbReference type="SAM" id="SignalP"/>
    </source>
</evidence>
<evidence type="ECO:0000256" key="11">
    <source>
        <dbReference type="ARBA" id="ARBA00039643"/>
    </source>
</evidence>
<evidence type="ECO:0000256" key="4">
    <source>
        <dbReference type="ARBA" id="ARBA00022723"/>
    </source>
</evidence>
<dbReference type="GO" id="GO:0005509">
    <property type="term" value="F:calcium ion binding"/>
    <property type="evidence" value="ECO:0007669"/>
    <property type="project" value="InterPro"/>
</dbReference>
<name>A0A8B9KL61_ASTMX</name>
<dbReference type="PROSITE" id="PS00018">
    <property type="entry name" value="EF_HAND_1"/>
    <property type="match status" value="3"/>
</dbReference>
<dbReference type="SUPFAM" id="SSF50978">
    <property type="entry name" value="WD40 repeat-like"/>
    <property type="match status" value="1"/>
</dbReference>
<dbReference type="Gene3D" id="2.130.10.10">
    <property type="entry name" value="YVTN repeat-like/Quinoprotein amine dehydrogenase"/>
    <property type="match status" value="1"/>
</dbReference>
<comment type="function">
    <text evidence="10">Key assembly factor specifically required for the stability of axonemal dynein heavy chains in cytoplasm.</text>
</comment>
<dbReference type="InterPro" id="IPR015943">
    <property type="entry name" value="WD40/YVTN_repeat-like_dom_sf"/>
</dbReference>
<dbReference type="GO" id="GO:0006915">
    <property type="term" value="P:apoptotic process"/>
    <property type="evidence" value="ECO:0007669"/>
    <property type="project" value="UniProtKB-KW"/>
</dbReference>
<dbReference type="GO" id="GO:0120293">
    <property type="term" value="C:dynein axonemal particle"/>
    <property type="evidence" value="ECO:0007669"/>
    <property type="project" value="UniProtKB-SubCell"/>
</dbReference>
<evidence type="ECO:0000256" key="9">
    <source>
        <dbReference type="ARBA" id="ARBA00024190"/>
    </source>
</evidence>
<evidence type="ECO:0000313" key="17">
    <source>
        <dbReference type="Proteomes" id="UP000694621"/>
    </source>
</evidence>
<dbReference type="Proteomes" id="UP000694621">
    <property type="component" value="Unplaced"/>
</dbReference>
<comment type="subcellular location">
    <subcellularLocation>
        <location evidence="9">Dynein axonemal particle</location>
    </subcellularLocation>
</comment>
<dbReference type="SUPFAM" id="SSF47473">
    <property type="entry name" value="EF-hand"/>
    <property type="match status" value="1"/>
</dbReference>
<evidence type="ECO:0000256" key="12">
    <source>
        <dbReference type="ARBA" id="ARBA00041547"/>
    </source>
</evidence>
<feature type="domain" description="EF-hand" evidence="15">
    <location>
        <begin position="135"/>
        <end position="170"/>
    </location>
</feature>
<gene>
    <name evidence="16" type="primary">ppp3r1a</name>
</gene>
<keyword evidence="14" id="KW-0732">Signal</keyword>
<dbReference type="InterPro" id="IPR018247">
    <property type="entry name" value="EF_Hand_1_Ca_BS"/>
</dbReference>
<dbReference type="PANTHER" id="PTHR45942">
    <property type="entry name" value="PROTEIN PHOSPATASE 3 REGULATORY SUBUNIT B ALPHA ISOFORM TYPE 1"/>
    <property type="match status" value="1"/>
</dbReference>
<evidence type="ECO:0000259" key="15">
    <source>
        <dbReference type="PROSITE" id="PS50222"/>
    </source>
</evidence>
<reference evidence="16" key="1">
    <citation type="submission" date="2025-08" db="UniProtKB">
        <authorList>
            <consortium name="Ensembl"/>
        </authorList>
    </citation>
    <scope>IDENTIFICATION</scope>
</reference>
<keyword evidence="5" id="KW-0677">Repeat</keyword>
<protein>
    <recommendedName>
        <fullName evidence="11">Dynein axonemal assembly factor 10</fullName>
    </recommendedName>
    <alternativeName>
        <fullName evidence="12">WD repeat-containing protein 92</fullName>
    </alternativeName>
</protein>
<keyword evidence="6" id="KW-0106">Calcium</keyword>
<dbReference type="InterPro" id="IPR011992">
    <property type="entry name" value="EF-hand-dom_pair"/>
</dbReference>
<feature type="domain" description="EF-hand" evidence="15">
    <location>
        <begin position="94"/>
        <end position="129"/>
    </location>
</feature>
<accession>A0A8B9KL61</accession>
<comment type="function">
    <text evidence="7">Regulatory subunit of calcineurin, a calcium-dependent, calmodulin stimulated protein phosphatase. Confers calcium sensitivity.</text>
</comment>
<keyword evidence="2 13" id="KW-0853">WD repeat</keyword>
<dbReference type="SMART" id="SM00320">
    <property type="entry name" value="WD40"/>
    <property type="match status" value="5"/>
</dbReference>
<dbReference type="InterPro" id="IPR001680">
    <property type="entry name" value="WD40_rpt"/>
</dbReference>
<keyword evidence="1" id="KW-0963">Cytoplasm</keyword>
<evidence type="ECO:0000256" key="2">
    <source>
        <dbReference type="ARBA" id="ARBA00022574"/>
    </source>
</evidence>
<feature type="repeat" description="WD" evidence="13">
    <location>
        <begin position="353"/>
        <end position="366"/>
    </location>
</feature>
<dbReference type="FunFam" id="2.130.10.10:FF:000258">
    <property type="entry name" value="WD repeat-containing protein 92"/>
    <property type="match status" value="1"/>
</dbReference>
<keyword evidence="4" id="KW-0479">Metal-binding</keyword>
<dbReference type="InterPro" id="IPR002048">
    <property type="entry name" value="EF_hand_dom"/>
</dbReference>
<proteinExistence type="inferred from homology"/>
<evidence type="ECO:0000256" key="1">
    <source>
        <dbReference type="ARBA" id="ARBA00022490"/>
    </source>
</evidence>
<dbReference type="SMART" id="SM00054">
    <property type="entry name" value="EFh"/>
    <property type="match status" value="4"/>
</dbReference>
<feature type="signal peptide" evidence="14">
    <location>
        <begin position="1"/>
        <end position="24"/>
    </location>
</feature>
<evidence type="ECO:0000256" key="13">
    <source>
        <dbReference type="PROSITE-ProRule" id="PRU00221"/>
    </source>
</evidence>
<dbReference type="InterPro" id="IPR036322">
    <property type="entry name" value="WD40_repeat_dom_sf"/>
</dbReference>
<dbReference type="FunFam" id="1.10.238.10:FF:000047">
    <property type="entry name" value="Calcineurin subunit B type 1"/>
    <property type="match status" value="1"/>
</dbReference>
<organism evidence="16 17">
    <name type="scientific">Astyanax mexicanus</name>
    <name type="common">Blind cave fish</name>
    <name type="synonym">Astyanax fasciatus mexicanus</name>
    <dbReference type="NCBI Taxonomy" id="7994"/>
    <lineage>
        <taxon>Eukaryota</taxon>
        <taxon>Metazoa</taxon>
        <taxon>Chordata</taxon>
        <taxon>Craniata</taxon>
        <taxon>Vertebrata</taxon>
        <taxon>Euteleostomi</taxon>
        <taxon>Actinopterygii</taxon>
        <taxon>Neopterygii</taxon>
        <taxon>Teleostei</taxon>
        <taxon>Ostariophysi</taxon>
        <taxon>Characiformes</taxon>
        <taxon>Characoidei</taxon>
        <taxon>Acestrorhamphidae</taxon>
        <taxon>Acestrorhamphinae</taxon>
        <taxon>Astyanax</taxon>
    </lineage>
</organism>
<evidence type="ECO:0000256" key="3">
    <source>
        <dbReference type="ARBA" id="ARBA00022703"/>
    </source>
</evidence>
<feature type="chain" id="PRO_5034458681" description="Dynein axonemal assembly factor 10" evidence="14">
    <location>
        <begin position="25"/>
        <end position="578"/>
    </location>
</feature>
<evidence type="ECO:0000256" key="10">
    <source>
        <dbReference type="ARBA" id="ARBA00037430"/>
    </source>
</evidence>
<dbReference type="Ensembl" id="ENSAMXT00005040040.1">
    <property type="protein sequence ID" value="ENSAMXP00005036723.1"/>
    <property type="gene ID" value="ENSAMXG00005017471.1"/>
</dbReference>
<evidence type="ECO:0000256" key="6">
    <source>
        <dbReference type="ARBA" id="ARBA00022837"/>
    </source>
</evidence>
<evidence type="ECO:0000313" key="16">
    <source>
        <dbReference type="Ensembl" id="ENSAMXP00005036723.1"/>
    </source>
</evidence>
<dbReference type="Pfam" id="PF00400">
    <property type="entry name" value="WD40"/>
    <property type="match status" value="2"/>
</dbReference>
<evidence type="ECO:0000256" key="8">
    <source>
        <dbReference type="ARBA" id="ARBA00023774"/>
    </source>
</evidence>
<dbReference type="AlphaFoldDB" id="A0A8B9KL61"/>
<dbReference type="PROSITE" id="PS50222">
    <property type="entry name" value="EF_HAND_2"/>
    <property type="match status" value="3"/>
</dbReference>
<sequence length="578" mass="64527">MLVLLCLFIFFLLSSLLFSTPVDADEIKRLGKRFKKLDLDNSGSLSVEEFMSLPELQQNPLVQRVIDIFDTDGNGEVDFQEFIEGVSQFSVKGDKEQKLRFAFRIYDMDKDGYISNGELFQVLKMMVGNNLKDTQLQQIVDKTIINADKDGDGRISFEEFCAVTGSSLSMPASCAALFRFSRRFPRTSSNPGSVLYSGALCVELYKYIFYIVKLYSGRSGMSAPLDKPQVVSHSQKSLNYSLFDSKWIPCSAKFVCLGSSCRGTGLMQIYELQHGDIQLVKETEKTKPIKCGTFGASSLQQRHLATGDFDGNLHVWNLEAPDVPVYSVKAHKEIVNAVDGIGGLGIGDGAPEIVTGSRDGTVKVWDPRQKDTPVANMEPVEGETKRDCWTVAFGHAFNDQDRCVCAGYDNGDIKLFDLRNMSVRWEKNIKNGVCSVEFDRKDIQMNKLVATSLEGKFHVFDMRTEHPTKGFASVSEKAHKSTVWQVRHLPQNRDIFMTAGGAGNLHLWKYEYPAKRSEMDGDGEERGVAGTLNLLQNVTLSTQPISSLDWSPDKQGLCVCSSFDQCVRVLIVTKLNRV</sequence>
<evidence type="ECO:0000256" key="7">
    <source>
        <dbReference type="ARBA" id="ARBA00023754"/>
    </source>
</evidence>
<dbReference type="Pfam" id="PF13499">
    <property type="entry name" value="EF-hand_7"/>
    <property type="match status" value="2"/>
</dbReference>
<dbReference type="PROSITE" id="PS50082">
    <property type="entry name" value="WD_REPEATS_2"/>
    <property type="match status" value="1"/>
</dbReference>
<keyword evidence="3" id="KW-0053">Apoptosis</keyword>
<feature type="domain" description="EF-hand" evidence="15">
    <location>
        <begin position="57"/>
        <end position="92"/>
    </location>
</feature>
<comment type="similarity">
    <text evidence="8">Belongs to the calcineurin regulatory subunit family.</text>
</comment>
<dbReference type="CDD" id="cd00051">
    <property type="entry name" value="EFh"/>
    <property type="match status" value="1"/>
</dbReference>
<dbReference type="Gene3D" id="1.10.238.10">
    <property type="entry name" value="EF-hand"/>
    <property type="match status" value="1"/>
</dbReference>
<evidence type="ECO:0000256" key="5">
    <source>
        <dbReference type="ARBA" id="ARBA00022737"/>
    </source>
</evidence>